<dbReference type="GeneID" id="100492430"/>
<dbReference type="CTD" id="100492430"/>
<dbReference type="SUPFAM" id="SSF57546">
    <property type="entry name" value="Crisp domain-like"/>
    <property type="match status" value="1"/>
</dbReference>
<dbReference type="PROSITE" id="PS01009">
    <property type="entry name" value="CRISP_1"/>
    <property type="match status" value="1"/>
</dbReference>
<dbReference type="AGR" id="Xenbase:XB-GENE-22169829"/>
<dbReference type="InterPro" id="IPR013871">
    <property type="entry name" value="Cysteine_rich_secretory"/>
</dbReference>
<dbReference type="PRINTS" id="PR00838">
    <property type="entry name" value="V5ALLERGEN"/>
</dbReference>
<accession>A0A8J1JQM4</accession>
<comment type="similarity">
    <text evidence="1">Belongs to the CRISP family.</text>
</comment>
<dbReference type="PROSITE" id="PS51670">
    <property type="entry name" value="SHKT"/>
    <property type="match status" value="1"/>
</dbReference>
<dbReference type="Proteomes" id="UP000008143">
    <property type="component" value="Chromosome 5"/>
</dbReference>
<evidence type="ECO:0000313" key="5">
    <source>
        <dbReference type="Proteomes" id="UP000008143"/>
    </source>
</evidence>
<sequence>MHLTHISTPTLSIKEQHLPPTQRKMKLLIGALCIAAFVNHAVASADPPFSSISTDNSTVRQIIIDTHNAYRRNASPSARNMLKMVWNEDAANNAASWSAGCTGSHSPPDKRTIPGFSCGENLFLASYPASWEEAVKAWFDENESFEYGVGPKSPDQVVGHYTQVMWYNSYMVGCSVSYCPKSQYKYFYVCQYCPAGNIEGVMNTPYKAGPKCADCVEACDNSLCTNYCPYQDTYSSCSNYTSYCNTFPAIRDGCKATCLCTNNQIV</sequence>
<dbReference type="InterPro" id="IPR034117">
    <property type="entry name" value="SCP_CRISP"/>
</dbReference>
<evidence type="ECO:0000256" key="3">
    <source>
        <dbReference type="PROSITE-ProRule" id="PRU01005"/>
    </source>
</evidence>
<dbReference type="SUPFAM" id="SSF55797">
    <property type="entry name" value="PR-1-like"/>
    <property type="match status" value="1"/>
</dbReference>
<dbReference type="SMART" id="SM00198">
    <property type="entry name" value="SCP"/>
    <property type="match status" value="1"/>
</dbReference>
<keyword evidence="2" id="KW-1015">Disulfide bond</keyword>
<dbReference type="Gene3D" id="3.40.33.10">
    <property type="entry name" value="CAP"/>
    <property type="match status" value="1"/>
</dbReference>
<comment type="caution">
    <text evidence="3">Lacks conserved residue(s) required for the propagation of feature annotation.</text>
</comment>
<keyword evidence="5" id="KW-1185">Reference proteome</keyword>
<dbReference type="Xenbase" id="XB-GENE-22169829">
    <property type="gene designation" value="crisp1.11"/>
</dbReference>
<dbReference type="OMA" id="CEYENIY"/>
<dbReference type="InterPro" id="IPR035940">
    <property type="entry name" value="CAP_sf"/>
</dbReference>
<dbReference type="OrthoDB" id="737510at2759"/>
<dbReference type="FunFam" id="3.40.33.10:FF:000005">
    <property type="entry name" value="Cysteine-rich secretory protein 2"/>
    <property type="match status" value="1"/>
</dbReference>
<dbReference type="Pfam" id="PF08562">
    <property type="entry name" value="Crisp"/>
    <property type="match status" value="1"/>
</dbReference>
<dbReference type="InterPro" id="IPR042076">
    <property type="entry name" value="Crisp-like_dom"/>
</dbReference>
<dbReference type="AlphaFoldDB" id="A0A8J1JQM4"/>
<dbReference type="PROSITE" id="PS01010">
    <property type="entry name" value="CRISP_2"/>
    <property type="match status" value="1"/>
</dbReference>
<name>A0A8J1JQM4_XENTR</name>
<dbReference type="RefSeq" id="XP_031758901.1">
    <property type="nucleotide sequence ID" value="XM_031903041.1"/>
</dbReference>
<evidence type="ECO:0000313" key="7">
    <source>
        <dbReference type="Xenbase" id="XB-GENE-22169829"/>
    </source>
</evidence>
<evidence type="ECO:0000256" key="1">
    <source>
        <dbReference type="ARBA" id="ARBA00009923"/>
    </source>
</evidence>
<reference evidence="6" key="1">
    <citation type="submission" date="2025-08" db="UniProtKB">
        <authorList>
            <consortium name="RefSeq"/>
        </authorList>
    </citation>
    <scope>IDENTIFICATION</scope>
    <source>
        <strain evidence="6">Nigerian</strain>
        <tissue evidence="6">Liver and blood</tissue>
    </source>
</reference>
<evidence type="ECO:0000313" key="6">
    <source>
        <dbReference type="RefSeq" id="XP_031758901.1"/>
    </source>
</evidence>
<evidence type="ECO:0000259" key="4">
    <source>
        <dbReference type="PROSITE" id="PS51670"/>
    </source>
</evidence>
<protein>
    <submittedName>
        <fullName evidence="6">Serotriflin</fullName>
    </submittedName>
</protein>
<dbReference type="InterPro" id="IPR018244">
    <property type="entry name" value="Allrgn_V5/Tpx1_CS"/>
</dbReference>
<proteinExistence type="inferred from homology"/>
<organism evidence="5 6">
    <name type="scientific">Xenopus tropicalis</name>
    <name type="common">Western clawed frog</name>
    <name type="synonym">Silurana tropicalis</name>
    <dbReference type="NCBI Taxonomy" id="8364"/>
    <lineage>
        <taxon>Eukaryota</taxon>
        <taxon>Metazoa</taxon>
        <taxon>Chordata</taxon>
        <taxon>Craniata</taxon>
        <taxon>Vertebrata</taxon>
        <taxon>Euteleostomi</taxon>
        <taxon>Amphibia</taxon>
        <taxon>Batrachia</taxon>
        <taxon>Anura</taxon>
        <taxon>Pipoidea</taxon>
        <taxon>Pipidae</taxon>
        <taxon>Xenopodinae</taxon>
        <taxon>Xenopus</taxon>
        <taxon>Silurana</taxon>
    </lineage>
</organism>
<dbReference type="PANTHER" id="PTHR10334">
    <property type="entry name" value="CYSTEINE-RICH SECRETORY PROTEIN-RELATED"/>
    <property type="match status" value="1"/>
</dbReference>
<dbReference type="PRINTS" id="PR00837">
    <property type="entry name" value="V5TPXLIKE"/>
</dbReference>
<dbReference type="GO" id="GO:0005615">
    <property type="term" value="C:extracellular space"/>
    <property type="evidence" value="ECO:0000318"/>
    <property type="project" value="GO_Central"/>
</dbReference>
<dbReference type="CDD" id="cd05383">
    <property type="entry name" value="CAP_CRISP"/>
    <property type="match status" value="1"/>
</dbReference>
<dbReference type="InterPro" id="IPR003582">
    <property type="entry name" value="ShKT_dom"/>
</dbReference>
<dbReference type="Gene3D" id="1.10.10.740">
    <property type="entry name" value="Crisp domain"/>
    <property type="match status" value="1"/>
</dbReference>
<dbReference type="InterPro" id="IPR014044">
    <property type="entry name" value="CAP_dom"/>
</dbReference>
<feature type="domain" description="ShKT" evidence="4">
    <location>
        <begin position="228"/>
        <end position="260"/>
    </location>
</feature>
<dbReference type="InterPro" id="IPR001283">
    <property type="entry name" value="CRISP-related"/>
</dbReference>
<dbReference type="InterPro" id="IPR002413">
    <property type="entry name" value="V5_allergen-like"/>
</dbReference>
<dbReference type="Pfam" id="PF00188">
    <property type="entry name" value="CAP"/>
    <property type="match status" value="1"/>
</dbReference>
<gene>
    <name evidence="6 7" type="primary">crisp1.11</name>
</gene>
<dbReference type="KEGG" id="xtr:100492430"/>
<evidence type="ECO:0000256" key="2">
    <source>
        <dbReference type="ARBA" id="ARBA00023157"/>
    </source>
</evidence>